<keyword evidence="1" id="KW-0472">Membrane</keyword>
<keyword evidence="1" id="KW-0812">Transmembrane</keyword>
<proteinExistence type="predicted"/>
<dbReference type="GO" id="GO:0009389">
    <property type="term" value="F:dimethyl sulfoxide reductase activity"/>
    <property type="evidence" value="ECO:0007669"/>
    <property type="project" value="TreeGrafter"/>
</dbReference>
<name>A0A6N7R1Z0_9GAMM</name>
<feature type="transmembrane region" description="Helical" evidence="1">
    <location>
        <begin position="148"/>
        <end position="167"/>
    </location>
</feature>
<dbReference type="GO" id="GO:0019645">
    <property type="term" value="P:anaerobic electron transport chain"/>
    <property type="evidence" value="ECO:0007669"/>
    <property type="project" value="InterPro"/>
</dbReference>
<gene>
    <name evidence="2" type="ORF">GH984_10485</name>
</gene>
<evidence type="ECO:0000313" key="3">
    <source>
        <dbReference type="Proteomes" id="UP000433788"/>
    </source>
</evidence>
<dbReference type="InterPro" id="IPR007059">
    <property type="entry name" value="DmsC"/>
</dbReference>
<evidence type="ECO:0000256" key="1">
    <source>
        <dbReference type="SAM" id="Phobius"/>
    </source>
</evidence>
<dbReference type="PANTHER" id="PTHR38095">
    <property type="entry name" value="ANAEROBIC DIMETHYL SULFOXIDE REDUCTASE CHAIN YNFH"/>
    <property type="match status" value="1"/>
</dbReference>
<accession>A0A6N7R1Z0</accession>
<dbReference type="AlphaFoldDB" id="A0A6N7R1Z0"/>
<dbReference type="PANTHER" id="PTHR38095:SF1">
    <property type="entry name" value="ANAEROBIC DIMETHYL SULFOXIDE REDUCTASE CHAIN YNFH"/>
    <property type="match status" value="1"/>
</dbReference>
<reference evidence="2 3" key="1">
    <citation type="submission" date="2019-11" db="EMBL/GenBank/DDBJ databases">
        <authorList>
            <person name="Zhang X.Y."/>
        </authorList>
    </citation>
    <scope>NUCLEOTIDE SEQUENCE [LARGE SCALE GENOMIC DNA]</scope>
    <source>
        <strain evidence="2 3">C176</strain>
    </source>
</reference>
<feature type="transmembrane region" description="Helical" evidence="1">
    <location>
        <begin position="275"/>
        <end position="291"/>
    </location>
</feature>
<feature type="transmembrane region" description="Helical" evidence="1">
    <location>
        <begin position="85"/>
        <end position="109"/>
    </location>
</feature>
<sequence>MHPAISVICFTVLSGAGFGLIALTTALAFMPGLIALSNGEILFAGVLGTVLATLGLLASTLHLANPRNAWRAFSRFRTSWLSREAVFAVLFYPCAGLWLGAVAFGLSAVLIDLGAALSLVLSLLTVFSTGMIYASLRAIPRWNSPLVPLNYLLLGLASGALLLTTILTVTRAGAMGSDVLMLTLVLLVLAGLGKALYFLWMGTPQGPSINTALGMTRGQARLLESGQGGRSNFLDTEFRFQIDGKTLRRLRWLFGLLGVALPVVAVALLSAGDGFFLIFLILPVTLFGYGVERWLFFAEAQHVVNLFYGAQRV</sequence>
<keyword evidence="1" id="KW-1133">Transmembrane helix</keyword>
<dbReference type="Proteomes" id="UP000433788">
    <property type="component" value="Unassembled WGS sequence"/>
</dbReference>
<feature type="transmembrane region" description="Helical" evidence="1">
    <location>
        <begin position="115"/>
        <end position="136"/>
    </location>
</feature>
<feature type="transmembrane region" description="Helical" evidence="1">
    <location>
        <begin position="7"/>
        <end position="29"/>
    </location>
</feature>
<feature type="transmembrane region" description="Helical" evidence="1">
    <location>
        <begin position="41"/>
        <end position="64"/>
    </location>
</feature>
<dbReference type="EMBL" id="WJPP01000007">
    <property type="protein sequence ID" value="MRH79124.1"/>
    <property type="molecule type" value="Genomic_DNA"/>
</dbReference>
<evidence type="ECO:0000313" key="2">
    <source>
        <dbReference type="EMBL" id="MRH79124.1"/>
    </source>
</evidence>
<feature type="transmembrane region" description="Helical" evidence="1">
    <location>
        <begin position="179"/>
        <end position="200"/>
    </location>
</feature>
<organism evidence="2 3">
    <name type="scientific">Spiribacter salilacus</name>
    <dbReference type="NCBI Taxonomy" id="2664894"/>
    <lineage>
        <taxon>Bacteria</taxon>
        <taxon>Pseudomonadati</taxon>
        <taxon>Pseudomonadota</taxon>
        <taxon>Gammaproteobacteria</taxon>
        <taxon>Chromatiales</taxon>
        <taxon>Ectothiorhodospiraceae</taxon>
        <taxon>Spiribacter</taxon>
    </lineage>
</organism>
<protein>
    <submittedName>
        <fullName evidence="2">DMSO reductase</fullName>
    </submittedName>
</protein>
<dbReference type="Pfam" id="PF04976">
    <property type="entry name" value="DmsC"/>
    <property type="match status" value="1"/>
</dbReference>
<dbReference type="GO" id="GO:0005886">
    <property type="term" value="C:plasma membrane"/>
    <property type="evidence" value="ECO:0007669"/>
    <property type="project" value="TreeGrafter"/>
</dbReference>
<keyword evidence="3" id="KW-1185">Reference proteome</keyword>
<dbReference type="RefSeq" id="WP_153720176.1">
    <property type="nucleotide sequence ID" value="NZ_WJPP01000007.1"/>
</dbReference>
<dbReference type="GO" id="GO:0009390">
    <property type="term" value="C:dimethyl sulfoxide reductase complex"/>
    <property type="evidence" value="ECO:0007669"/>
    <property type="project" value="TreeGrafter"/>
</dbReference>
<feature type="transmembrane region" description="Helical" evidence="1">
    <location>
        <begin position="250"/>
        <end position="269"/>
    </location>
</feature>
<comment type="caution">
    <text evidence="2">The sequence shown here is derived from an EMBL/GenBank/DDBJ whole genome shotgun (WGS) entry which is preliminary data.</text>
</comment>